<evidence type="ECO:0000313" key="4">
    <source>
        <dbReference type="Proteomes" id="UP001589718"/>
    </source>
</evidence>
<proteinExistence type="predicted"/>
<gene>
    <name evidence="3" type="ORF">ACFFTU_27380</name>
</gene>
<feature type="chain" id="PRO_5047184061" evidence="1">
    <location>
        <begin position="28"/>
        <end position="109"/>
    </location>
</feature>
<reference evidence="3 4" key="1">
    <citation type="submission" date="2024-09" db="EMBL/GenBank/DDBJ databases">
        <authorList>
            <person name="Sun Q."/>
            <person name="Mori K."/>
        </authorList>
    </citation>
    <scope>NUCLEOTIDE SEQUENCE [LARGE SCALE GENOMIC DNA]</scope>
    <source>
        <strain evidence="3 4">JCM 4362</strain>
    </source>
</reference>
<dbReference type="EMBL" id="JBHMCR010000019">
    <property type="protein sequence ID" value="MFB9523673.1"/>
    <property type="molecule type" value="Genomic_DNA"/>
</dbReference>
<evidence type="ECO:0000313" key="3">
    <source>
        <dbReference type="EMBL" id="MFB9523673.1"/>
    </source>
</evidence>
<feature type="domain" description="Streptomyces killer toxin-like beta/gamma crystallin" evidence="2">
    <location>
        <begin position="46"/>
        <end position="76"/>
    </location>
</feature>
<dbReference type="Gene3D" id="2.60.20.30">
    <property type="match status" value="1"/>
</dbReference>
<evidence type="ECO:0000259" key="2">
    <source>
        <dbReference type="Pfam" id="PF09076"/>
    </source>
</evidence>
<keyword evidence="4" id="KW-1185">Reference proteome</keyword>
<dbReference type="InterPro" id="IPR015791">
    <property type="entry name" value="Antimic/Inh_G_crystallin-like"/>
</dbReference>
<keyword evidence="1" id="KW-0732">Signal</keyword>
<evidence type="ECO:0000256" key="1">
    <source>
        <dbReference type="SAM" id="SignalP"/>
    </source>
</evidence>
<dbReference type="Pfam" id="PF09076">
    <property type="entry name" value="Crystall_2"/>
    <property type="match status" value="1"/>
</dbReference>
<sequence>MKRTISRLGLVLAVGATTALVSVSPAAAVNQTACGDRTDLVKVWFDGGRTACFANAGVMAPGLPRVSRVTSGNNHIEILLGDHVRVLPKWSGIRDVEGLGATLHILQIR</sequence>
<feature type="signal peptide" evidence="1">
    <location>
        <begin position="1"/>
        <end position="27"/>
    </location>
</feature>
<protein>
    <submittedName>
        <fullName evidence="3">Beta/gamma crystallin domain-containing protein</fullName>
    </submittedName>
</protein>
<dbReference type="SUPFAM" id="SSF49695">
    <property type="entry name" value="gamma-Crystallin-like"/>
    <property type="match status" value="1"/>
</dbReference>
<accession>A0ABV5PLN4</accession>
<comment type="caution">
    <text evidence="3">The sequence shown here is derived from an EMBL/GenBank/DDBJ whole genome shotgun (WGS) entry which is preliminary data.</text>
</comment>
<name>A0ABV5PLN4_STRCM</name>
<organism evidence="3 4">
    <name type="scientific">Streptomyces cremeus</name>
    <dbReference type="NCBI Taxonomy" id="66881"/>
    <lineage>
        <taxon>Bacteria</taxon>
        <taxon>Bacillati</taxon>
        <taxon>Actinomycetota</taxon>
        <taxon>Actinomycetes</taxon>
        <taxon>Kitasatosporales</taxon>
        <taxon>Streptomycetaceae</taxon>
        <taxon>Streptomyces</taxon>
    </lineage>
</organism>
<dbReference type="Proteomes" id="UP001589718">
    <property type="component" value="Unassembled WGS sequence"/>
</dbReference>
<dbReference type="InterPro" id="IPR011024">
    <property type="entry name" value="G_crystallin-like"/>
</dbReference>
<dbReference type="InterPro" id="IPR015161">
    <property type="entry name" value="Sklp_toxin_b/g_crystallin"/>
</dbReference>
<dbReference type="RefSeq" id="WP_345218977.1">
    <property type="nucleotide sequence ID" value="NZ_BAAAXE010000001.1"/>
</dbReference>